<keyword evidence="5" id="KW-0460">Magnesium</keyword>
<dbReference type="InterPro" id="IPR000086">
    <property type="entry name" value="NUDIX_hydrolase_dom"/>
</dbReference>
<sequence length="215" mass="23633">MHPYPLGETSDLYSADAFQMRVQQRMDVLRAVVGGDHLLNPEFSYCAEHPHKLRDAAVLILAVNRGPDARIVLTQRTAHLRAHAGQVALPGGKIDEEDIDPVAAALREAHEEVGLDPALVTPIGELGSYLTGSGYRVVPVLATAPAEIALQPNPAEVEHVFEVPLSFLMNPANHLTQSREIAGKKRFFYAMPYEDHYIWGVTAGILRCLYNTVYA</sequence>
<dbReference type="GO" id="GO:0010945">
    <property type="term" value="F:coenzyme A diphosphatase activity"/>
    <property type="evidence" value="ECO:0007669"/>
    <property type="project" value="InterPro"/>
</dbReference>
<organism evidence="8 9">
    <name type="scientific">Pseudovibrio exalbescens</name>
    <dbReference type="NCBI Taxonomy" id="197461"/>
    <lineage>
        <taxon>Bacteria</taxon>
        <taxon>Pseudomonadati</taxon>
        <taxon>Pseudomonadota</taxon>
        <taxon>Alphaproteobacteria</taxon>
        <taxon>Hyphomicrobiales</taxon>
        <taxon>Stappiaceae</taxon>
        <taxon>Pseudovibrio</taxon>
    </lineage>
</organism>
<dbReference type="PANTHER" id="PTHR12992">
    <property type="entry name" value="NUDIX HYDROLASE"/>
    <property type="match status" value="1"/>
</dbReference>
<dbReference type="PANTHER" id="PTHR12992:SF11">
    <property type="entry name" value="MITOCHONDRIAL COENZYME A DIPHOSPHATASE NUDT8"/>
    <property type="match status" value="1"/>
</dbReference>
<proteinExistence type="predicted"/>
<feature type="domain" description="Nudix hydrolase" evidence="7">
    <location>
        <begin position="53"/>
        <end position="189"/>
    </location>
</feature>
<dbReference type="SUPFAM" id="SSF55811">
    <property type="entry name" value="Nudix"/>
    <property type="match status" value="1"/>
</dbReference>
<accession>A0A1U7JLD9</accession>
<dbReference type="AlphaFoldDB" id="A0A1U7JLD9"/>
<dbReference type="Pfam" id="PF00293">
    <property type="entry name" value="NUDIX"/>
    <property type="match status" value="1"/>
</dbReference>
<dbReference type="GO" id="GO:0046872">
    <property type="term" value="F:metal ion binding"/>
    <property type="evidence" value="ECO:0007669"/>
    <property type="project" value="UniProtKB-KW"/>
</dbReference>
<keyword evidence="3" id="KW-0479">Metal-binding</keyword>
<dbReference type="EMBL" id="LVVZ01000005">
    <property type="protein sequence ID" value="OKL45537.1"/>
    <property type="molecule type" value="Genomic_DNA"/>
</dbReference>
<keyword evidence="4" id="KW-0378">Hydrolase</keyword>
<evidence type="ECO:0000256" key="6">
    <source>
        <dbReference type="ARBA" id="ARBA00023211"/>
    </source>
</evidence>
<dbReference type="NCBIfam" id="NF007980">
    <property type="entry name" value="PRK10707.1"/>
    <property type="match status" value="1"/>
</dbReference>
<evidence type="ECO:0000256" key="5">
    <source>
        <dbReference type="ARBA" id="ARBA00022842"/>
    </source>
</evidence>
<evidence type="ECO:0000256" key="1">
    <source>
        <dbReference type="ARBA" id="ARBA00001936"/>
    </source>
</evidence>
<comment type="caution">
    <text evidence="8">The sequence shown here is derived from an EMBL/GenBank/DDBJ whole genome shotgun (WGS) entry which is preliminary data.</text>
</comment>
<protein>
    <submittedName>
        <fullName evidence="8">Coenzyme A pyrophosphatase</fullName>
    </submittedName>
</protein>
<name>A0A1U7JLD9_9HYPH</name>
<dbReference type="InterPro" id="IPR045121">
    <property type="entry name" value="CoAse"/>
</dbReference>
<dbReference type="STRING" id="197461.A3843_04280"/>
<dbReference type="CDD" id="cd03426">
    <property type="entry name" value="NUDIX_CoAse_Nudt7"/>
    <property type="match status" value="1"/>
</dbReference>
<comment type="cofactor">
    <cofactor evidence="1">
        <name>Mn(2+)</name>
        <dbReference type="ChEBI" id="CHEBI:29035"/>
    </cofactor>
</comment>
<gene>
    <name evidence="8" type="ORF">A3843_04280</name>
</gene>
<keyword evidence="6" id="KW-0464">Manganese</keyword>
<evidence type="ECO:0000256" key="4">
    <source>
        <dbReference type="ARBA" id="ARBA00022801"/>
    </source>
</evidence>
<evidence type="ECO:0000313" key="9">
    <source>
        <dbReference type="Proteomes" id="UP000185783"/>
    </source>
</evidence>
<reference evidence="8 9" key="1">
    <citation type="submission" date="2016-03" db="EMBL/GenBank/DDBJ databases">
        <title>Genome sequence of Nesiotobacter sp. nov., a moderately halophilic alphaproteobacterium isolated from the Yellow Sea, China.</title>
        <authorList>
            <person name="Zhang G."/>
            <person name="Zhang R."/>
        </authorList>
    </citation>
    <scope>NUCLEOTIDE SEQUENCE [LARGE SCALE GENOMIC DNA]</scope>
    <source>
        <strain evidence="8 9">WB1-6</strain>
    </source>
</reference>
<dbReference type="Proteomes" id="UP000185783">
    <property type="component" value="Unassembled WGS sequence"/>
</dbReference>
<dbReference type="Gene3D" id="3.90.79.10">
    <property type="entry name" value="Nucleoside Triphosphate Pyrophosphohydrolase"/>
    <property type="match status" value="1"/>
</dbReference>
<evidence type="ECO:0000259" key="7">
    <source>
        <dbReference type="PROSITE" id="PS51462"/>
    </source>
</evidence>
<evidence type="ECO:0000256" key="3">
    <source>
        <dbReference type="ARBA" id="ARBA00022723"/>
    </source>
</evidence>
<evidence type="ECO:0000256" key="2">
    <source>
        <dbReference type="ARBA" id="ARBA00001946"/>
    </source>
</evidence>
<keyword evidence="9" id="KW-1185">Reference proteome</keyword>
<dbReference type="PROSITE" id="PS51462">
    <property type="entry name" value="NUDIX"/>
    <property type="match status" value="1"/>
</dbReference>
<comment type="cofactor">
    <cofactor evidence="2">
        <name>Mg(2+)</name>
        <dbReference type="ChEBI" id="CHEBI:18420"/>
    </cofactor>
</comment>
<evidence type="ECO:0000313" key="8">
    <source>
        <dbReference type="EMBL" id="OKL45537.1"/>
    </source>
</evidence>
<dbReference type="InterPro" id="IPR015797">
    <property type="entry name" value="NUDIX_hydrolase-like_dom_sf"/>
</dbReference>